<sequence length="49" mass="5601">MRFSIEHADLNIQPIHLSATEKKQIIDALAAEVFENPTVQEILRKLSKL</sequence>
<proteinExistence type="predicted"/>
<accession>A0ABX1KYW9</accession>
<reference evidence="1 2" key="1">
    <citation type="submission" date="2020-04" db="EMBL/GenBank/DDBJ databases">
        <title>A novel species of genus Lactobacillus that was isolated from fermented food Zha-chili.</title>
        <authorList>
            <person name="Zhang Z."/>
        </authorList>
    </citation>
    <scope>NUCLEOTIDE SEQUENCE [LARGE SCALE GENOMIC DNA]</scope>
    <source>
        <strain evidence="2">HBUAS51383</strain>
    </source>
</reference>
<name>A0ABX1KYW9_9LACO</name>
<evidence type="ECO:0000313" key="1">
    <source>
        <dbReference type="EMBL" id="NLR19154.1"/>
    </source>
</evidence>
<keyword evidence="2" id="KW-1185">Reference proteome</keyword>
<dbReference type="Proteomes" id="UP000763447">
    <property type="component" value="Unassembled WGS sequence"/>
</dbReference>
<gene>
    <name evidence="1" type="ORF">HC026_09545</name>
</gene>
<comment type="caution">
    <text evidence="1">The sequence shown here is derived from an EMBL/GenBank/DDBJ whole genome shotgun (WGS) entry which is preliminary data.</text>
</comment>
<dbReference type="RefSeq" id="WP_168925744.1">
    <property type="nucleotide sequence ID" value="NZ_JAAXLJ010000018.1"/>
</dbReference>
<dbReference type="EMBL" id="JAAXLJ010000018">
    <property type="protein sequence ID" value="NLR19154.1"/>
    <property type="molecule type" value="Genomic_DNA"/>
</dbReference>
<organism evidence="1 2">
    <name type="scientific">Secundilactobacillus angelensis</name>
    <dbReference type="NCBI Taxonomy" id="2722706"/>
    <lineage>
        <taxon>Bacteria</taxon>
        <taxon>Bacillati</taxon>
        <taxon>Bacillota</taxon>
        <taxon>Bacilli</taxon>
        <taxon>Lactobacillales</taxon>
        <taxon>Lactobacillaceae</taxon>
        <taxon>Secundilactobacillus</taxon>
    </lineage>
</organism>
<protein>
    <submittedName>
        <fullName evidence="1">Uncharacterized protein</fullName>
    </submittedName>
</protein>
<evidence type="ECO:0000313" key="2">
    <source>
        <dbReference type="Proteomes" id="UP000763447"/>
    </source>
</evidence>